<dbReference type="InterPro" id="IPR001567">
    <property type="entry name" value="Pept_M3A_M3B_dom"/>
</dbReference>
<dbReference type="Pfam" id="PF01432">
    <property type="entry name" value="Peptidase_M3"/>
    <property type="match status" value="1"/>
</dbReference>
<reference evidence="8 9" key="1">
    <citation type="submission" date="2024-03" db="EMBL/GenBank/DDBJ databases">
        <title>Human intestinal bacterial collection.</title>
        <authorList>
            <person name="Pauvert C."/>
            <person name="Hitch T.C.A."/>
            <person name="Clavel T."/>
        </authorList>
    </citation>
    <scope>NUCLEOTIDE SEQUENCE [LARGE SCALE GENOMIC DNA]</scope>
    <source>
        <strain evidence="8 9">CLA-AA-H192</strain>
    </source>
</reference>
<keyword evidence="1 6" id="KW-0645">Protease</keyword>
<feature type="domain" description="Peptidase M3A/M3B catalytic" evidence="7">
    <location>
        <begin position="314"/>
        <end position="546"/>
    </location>
</feature>
<protein>
    <submittedName>
        <fullName evidence="8">M3 family oligoendopeptidase</fullName>
        <ecNumber evidence="8">3.4.-.-</ecNumber>
    </submittedName>
</protein>
<comment type="caution">
    <text evidence="8">The sequence shown here is derived from an EMBL/GenBank/DDBJ whole genome shotgun (WGS) entry which is preliminary data.</text>
</comment>
<evidence type="ECO:0000256" key="4">
    <source>
        <dbReference type="ARBA" id="ARBA00022833"/>
    </source>
</evidence>
<gene>
    <name evidence="8" type="ORF">WMO66_02745</name>
</gene>
<dbReference type="SUPFAM" id="SSF55486">
    <property type="entry name" value="Metalloproteases ('zincins'), catalytic domain"/>
    <property type="match status" value="1"/>
</dbReference>
<evidence type="ECO:0000256" key="2">
    <source>
        <dbReference type="ARBA" id="ARBA00022723"/>
    </source>
</evidence>
<evidence type="ECO:0000313" key="8">
    <source>
        <dbReference type="EMBL" id="MEQ2510174.1"/>
    </source>
</evidence>
<dbReference type="Proteomes" id="UP001491552">
    <property type="component" value="Unassembled WGS sequence"/>
</dbReference>
<dbReference type="GO" id="GO:0016787">
    <property type="term" value="F:hydrolase activity"/>
    <property type="evidence" value="ECO:0007669"/>
    <property type="project" value="UniProtKB-KW"/>
</dbReference>
<keyword evidence="9" id="KW-1185">Reference proteome</keyword>
<dbReference type="RefSeq" id="WP_349134879.1">
    <property type="nucleotide sequence ID" value="NZ_JBBMFF010000130.1"/>
</dbReference>
<evidence type="ECO:0000259" key="7">
    <source>
        <dbReference type="Pfam" id="PF01432"/>
    </source>
</evidence>
<proteinExistence type="inferred from homology"/>
<organism evidence="8 9">
    <name type="scientific">Faecousia intestinalis</name>
    <dbReference type="NCBI Taxonomy" id="3133167"/>
    <lineage>
        <taxon>Bacteria</taxon>
        <taxon>Bacillati</taxon>
        <taxon>Bacillota</taxon>
        <taxon>Clostridia</taxon>
        <taxon>Eubacteriales</taxon>
        <taxon>Oscillospiraceae</taxon>
        <taxon>Faecousia</taxon>
    </lineage>
</organism>
<dbReference type="CDD" id="cd09606">
    <property type="entry name" value="M3B_PepF"/>
    <property type="match status" value="1"/>
</dbReference>
<keyword evidence="5 6" id="KW-0482">Metalloprotease</keyword>
<dbReference type="InterPro" id="IPR011976">
    <property type="entry name" value="Pept_M3B_oligopep-rel"/>
</dbReference>
<dbReference type="EC" id="3.4.-.-" evidence="8"/>
<name>A0ABV1G4A5_9FIRM</name>
<evidence type="ECO:0000256" key="6">
    <source>
        <dbReference type="RuleBase" id="RU003435"/>
    </source>
</evidence>
<comment type="similarity">
    <text evidence="6">Belongs to the peptidase M3 family.</text>
</comment>
<evidence type="ECO:0000256" key="5">
    <source>
        <dbReference type="ARBA" id="ARBA00023049"/>
    </source>
</evidence>
<accession>A0ABV1G4A5</accession>
<dbReference type="NCBIfam" id="TIGR02289">
    <property type="entry name" value="M3_not_pepF"/>
    <property type="match status" value="1"/>
</dbReference>
<sequence>MDNFRFSTLEYKRPDLDAYRAKLKDWKAAIEHAESYEALRTLLLEMDRENCELSTQYSIANIRHTLNTRDEFYETEVAYLDDTLPTLGGEEVALSEAIASSPFRPDIEKEFGKQYFVSMDLQKKLFCEANIPLRQQESRLTNEYQKIMATAEIPFDGKTLNLYGVQKYFEHPDRAMRAAAVRAYAKFYEDNEPRLEEIWDELIRIRNQMGKNLGYENYIPVGYLEQSRTDYGEKEVASFREQVRMFLVPLCQKLYDAQAKRLGIDHVMWYDEKMVFPDGNAEPAGDDAFMVKTAQKMYHEISPETGEFIDFMIDHELMDLQNKPGKASTGYMTSLPSLKAPFVFSCFNHTIFDMQVLTHELGHAFAGYMAMRSQPISDYYSESTDIAEIHSMSMEQFAYPYAEWFFGDQADKFRFAHLQEALTFVPFGVAVDEFQHICYAHPELTPKERTYQWHLLEEKYMPWRKYESDPFLERGGYWYHKLHIYLYPFYYINYTLTTMGAMEFKKKYAEDKAAAWQDYLKLCKTGGSRSYLETLRYANLANPFDAGSVERACGYAEELLIKQIAEQEQKA</sequence>
<keyword evidence="4 6" id="KW-0862">Zinc</keyword>
<dbReference type="EMBL" id="JBBMFF010000130">
    <property type="protein sequence ID" value="MEQ2510174.1"/>
    <property type="molecule type" value="Genomic_DNA"/>
</dbReference>
<keyword evidence="2 6" id="KW-0479">Metal-binding</keyword>
<keyword evidence="3 6" id="KW-0378">Hydrolase</keyword>
<comment type="cofactor">
    <cofactor evidence="6">
        <name>Zn(2+)</name>
        <dbReference type="ChEBI" id="CHEBI:29105"/>
    </cofactor>
    <text evidence="6">Binds 1 zinc ion.</text>
</comment>
<dbReference type="Gene3D" id="1.10.1370.30">
    <property type="match status" value="1"/>
</dbReference>
<evidence type="ECO:0000313" key="9">
    <source>
        <dbReference type="Proteomes" id="UP001491552"/>
    </source>
</evidence>
<evidence type="ECO:0000256" key="1">
    <source>
        <dbReference type="ARBA" id="ARBA00022670"/>
    </source>
</evidence>
<evidence type="ECO:0000256" key="3">
    <source>
        <dbReference type="ARBA" id="ARBA00022801"/>
    </source>
</evidence>